<dbReference type="STRING" id="366602.Caul_2296"/>
<dbReference type="EMBL" id="CP000927">
    <property type="protein sequence ID" value="ABZ71423.1"/>
    <property type="molecule type" value="Genomic_DNA"/>
</dbReference>
<dbReference type="AlphaFoldDB" id="B0SUV4"/>
<organism evidence="1">
    <name type="scientific">Caulobacter sp. (strain K31)</name>
    <dbReference type="NCBI Taxonomy" id="366602"/>
    <lineage>
        <taxon>Bacteria</taxon>
        <taxon>Pseudomonadati</taxon>
        <taxon>Pseudomonadota</taxon>
        <taxon>Alphaproteobacteria</taxon>
        <taxon>Caulobacterales</taxon>
        <taxon>Caulobacteraceae</taxon>
        <taxon>Caulobacter</taxon>
    </lineage>
</organism>
<reference evidence="1" key="1">
    <citation type="submission" date="2008-01" db="EMBL/GenBank/DDBJ databases">
        <title>Complete sequence of chromosome of Caulobacter sp. K31.</title>
        <authorList>
            <consortium name="US DOE Joint Genome Institute"/>
            <person name="Copeland A."/>
            <person name="Lucas S."/>
            <person name="Lapidus A."/>
            <person name="Barry K."/>
            <person name="Glavina del Rio T."/>
            <person name="Dalin E."/>
            <person name="Tice H."/>
            <person name="Pitluck S."/>
            <person name="Bruce D."/>
            <person name="Goodwin L."/>
            <person name="Thompson L.S."/>
            <person name="Brettin T."/>
            <person name="Detter J.C."/>
            <person name="Han C."/>
            <person name="Schmutz J."/>
            <person name="Larimer F."/>
            <person name="Land M."/>
            <person name="Hauser L."/>
            <person name="Kyrpides N."/>
            <person name="Kim E."/>
            <person name="Stephens C."/>
            <person name="Richardson P."/>
        </authorList>
    </citation>
    <scope>NUCLEOTIDE SEQUENCE [LARGE SCALE GENOMIC DNA]</scope>
    <source>
        <strain evidence="1">K31</strain>
    </source>
</reference>
<proteinExistence type="predicted"/>
<accession>B0SUV4</accession>
<dbReference type="OrthoDB" id="7188134at2"/>
<evidence type="ECO:0000313" key="1">
    <source>
        <dbReference type="EMBL" id="ABZ71423.1"/>
    </source>
</evidence>
<dbReference type="HOGENOM" id="CLU_1783401_0_0_5"/>
<dbReference type="KEGG" id="cak:Caul_2296"/>
<sequence length="145" mass="15286" precursor="true">MGTRSNGVPLTGLVGGLVILIGLGVSALAAQAQTPAPSVGLYSQGRLKILTGTVRPEKDGVRVFGLVRRAALWRGGVDGHLDIDLYDLSGRRVEHTSVKWNGRLGSGHAARYQAAFPTLKIERVARVDVTYSPVADGAQVSEAAR</sequence>
<protein>
    <submittedName>
        <fullName evidence="1">Uncharacterized protein</fullName>
    </submittedName>
</protein>
<gene>
    <name evidence="1" type="ordered locus">Caul_2296</name>
</gene>
<name>B0SUV4_CAUSK</name>